<accession>A0A7I8WCS6</accession>
<feature type="signal peptide" evidence="2">
    <location>
        <begin position="1"/>
        <end position="22"/>
    </location>
</feature>
<dbReference type="InterPro" id="IPR036179">
    <property type="entry name" value="Ig-like_dom_sf"/>
</dbReference>
<organism evidence="3 4">
    <name type="scientific">Dimorphilus gyrociliatus</name>
    <dbReference type="NCBI Taxonomy" id="2664684"/>
    <lineage>
        <taxon>Eukaryota</taxon>
        <taxon>Metazoa</taxon>
        <taxon>Spiralia</taxon>
        <taxon>Lophotrochozoa</taxon>
        <taxon>Annelida</taxon>
        <taxon>Polychaeta</taxon>
        <taxon>Polychaeta incertae sedis</taxon>
        <taxon>Dinophilidae</taxon>
        <taxon>Dimorphilus</taxon>
    </lineage>
</organism>
<evidence type="ECO:0000256" key="1">
    <source>
        <dbReference type="SAM" id="MobiDB-lite"/>
    </source>
</evidence>
<gene>
    <name evidence="3" type="ORF">DGYR_LOCUS13270</name>
</gene>
<sequence>MFKFQTFQWAFITFSIIVICDGAKLRYRPVNTAVFKDSSALLNCSAIDAPGYYEYTNWVFKASQISDHYIIANNYDILPHHQSRFKLPDDDTYHLLNTKVDEYTTGLYECVGFRNGSRDTYYHAYLSAIDETPNCAKVDVPNQDYEQNKDIAYCHTEYAGNWAPSVKIETANNLMNFAQFTSHDDNPGSSKAKYSTVGACALIDKGASFKCAFDFEAPPYDLVFDKSYHDEPPEFSGTTCENPASVDTNVPAYLKEKCLEFLKLPDKNTRLTNTVARFNASTVLKCNDINENEHDAGVYTLTQSQTGEGWILTNSFEVVEHLKNIFRFATPNIFDLTVLDTTTQLTGKYSCSGFKNGNLTDSYSAFVVAMATPNCKRKTHANLGNNQNLAFCFNDYSGNWAPKVTMTDKDDKVLTLGTFDEPRIGSFAPVSRIGACAIVTDDVLDSFKCSMKFGAPPEALIKDFITDRSEPNEAPETCTSSDGLPSIPDWIMTKCEDFFNIAHESTTITPTTKLTTKPTTQPLKFRYRPVNTAVFKDSSALLNCSAIDAPGYYEYTNWVFKASQTSDHYIIANNYEILIHLQSRFKLPDDDNYHLLNTKVDEYTTGLYECVGFRNGSRDTYYHAYLSAIDETPKCAKVDVPNQDYVQNKDIAYCHTEYAGNWAPRVKIETANNLMNFAQFTSHDDNAGPSNAKYSTVGACALIDKGASFKCAFDFEAPPYDLVFDKSYHDEPPEFSGTICENPASVDTNVPAYLKEKCLEFLKLPDKNTRLTNTVARLDASTVLKCNDINENEHDAGAYTLTQSQTGEGWILTNSFEVYDHLKNLFRFETPNVFDLTVLDTTTQLTGKYSCSGFKNGNLTDSYSAFVVAMAIPNCKRKTHANLGNNQNLAFCFNDYSGNWAPKVTMTDKDDKVLTLGTFDEPRIGSFAPVSRIGACAIVTDDVLDSFKCSMKFGAPPEALIKDFITDRSEPNVSPETCTSSDGLPSIPDWIMTKCEDFFNIAPEPTTITPTTKPTTKPTTELTAKSTITLTTEPITVPTTKPTITLTTKPTTKPTVKQPSKPTTKQTTEPTTISITKLSTKGTTELTISTTTEASATQTKFNETPKCAKVDVPNQDYELNKDIAIAIPVGACALIDKNASFKCAFDFESPPYDLVHDKSYHAKPPEFSGTTCDNHANGDTNVPAYLKKCCLEFLKLPDKNTRLANTVARLNTSIVLRCNDINENDHDAVIYSLIQSQTGIGVVVSDSFKVYSFLKHLFRFATPNVFDLTVLVTATYLTGKYSCSGFKNGNLTDSYSAFVVAMAIPNCKRKTHANLGNNQNLAFCFNDYSGNWAPKGIMTDKDDKALTFGTFDEPRITFSAPASRIGACAIVTDDVLDSFKCAMKFGAPPEALVKDFITDRSELNESPETCTSSDGLPSIPDWIMTKCEDFFNIAPEPTTITPTTKPTTKPTTELTAKSTITLITEPITVPTTKPTTEPTILTTTEVSGTQTKFSIFLLAISSSIPCLLFH</sequence>
<comment type="caution">
    <text evidence="3">The sequence shown here is derived from an EMBL/GenBank/DDBJ whole genome shotgun (WGS) entry which is preliminary data.</text>
</comment>
<dbReference type="PANTHER" id="PTHR22917">
    <property type="entry name" value="HEMOPEXIN DOMAIN-CONTAINING PROTEIN"/>
    <property type="match status" value="1"/>
</dbReference>
<dbReference type="InterPro" id="IPR051298">
    <property type="entry name" value="Heme_transport/Cell_adhesion"/>
</dbReference>
<reference evidence="3 4" key="1">
    <citation type="submission" date="2020-08" db="EMBL/GenBank/DDBJ databases">
        <authorList>
            <person name="Hejnol A."/>
        </authorList>
    </citation>
    <scope>NUCLEOTIDE SEQUENCE [LARGE SCALE GENOMIC DNA]</scope>
</reference>
<keyword evidence="2" id="KW-0732">Signal</keyword>
<feature type="chain" id="PRO_5029904794" evidence="2">
    <location>
        <begin position="23"/>
        <end position="1510"/>
    </location>
</feature>
<evidence type="ECO:0000313" key="3">
    <source>
        <dbReference type="EMBL" id="CAD5125978.1"/>
    </source>
</evidence>
<protein>
    <submittedName>
        <fullName evidence="3">DgyrCDS14159</fullName>
    </submittedName>
</protein>
<feature type="region of interest" description="Disordered" evidence="1">
    <location>
        <begin position="1040"/>
        <end position="1072"/>
    </location>
</feature>
<dbReference type="Proteomes" id="UP000549394">
    <property type="component" value="Unassembled WGS sequence"/>
</dbReference>
<proteinExistence type="predicted"/>
<evidence type="ECO:0000256" key="2">
    <source>
        <dbReference type="SAM" id="SignalP"/>
    </source>
</evidence>
<evidence type="ECO:0000313" key="4">
    <source>
        <dbReference type="Proteomes" id="UP000549394"/>
    </source>
</evidence>
<keyword evidence="4" id="KW-1185">Reference proteome</keyword>
<dbReference type="SUPFAM" id="SSF48726">
    <property type="entry name" value="Immunoglobulin"/>
    <property type="match status" value="2"/>
</dbReference>
<dbReference type="PANTHER" id="PTHR22917:SF6">
    <property type="entry name" value="EG:8D8.2 PROTEIN-RELATED"/>
    <property type="match status" value="1"/>
</dbReference>
<dbReference type="EMBL" id="CAJFCJ010000030">
    <property type="protein sequence ID" value="CAD5125978.1"/>
    <property type="molecule type" value="Genomic_DNA"/>
</dbReference>
<name>A0A7I8WCS6_9ANNE</name>